<proteinExistence type="predicted"/>
<dbReference type="EMBL" id="CP098755">
    <property type="protein sequence ID" value="USG64687.1"/>
    <property type="molecule type" value="Genomic_DNA"/>
</dbReference>
<dbReference type="RefSeq" id="WP_251871798.1">
    <property type="nucleotide sequence ID" value="NZ_CP098755.1"/>
</dbReference>
<dbReference type="Proteomes" id="UP001056500">
    <property type="component" value="Chromosome"/>
</dbReference>
<evidence type="ECO:0000313" key="2">
    <source>
        <dbReference type="Proteomes" id="UP001056500"/>
    </source>
</evidence>
<sequence length="54" mass="6161">MLYDKSEEWESYGTNRLFELGWIERLPNGRAVRVTAAGLAGLSDQFGLSLEERK</sequence>
<keyword evidence="2" id="KW-1185">Reference proteome</keyword>
<protein>
    <recommendedName>
        <fullName evidence="3">ArsR family transcriptional regulator</fullName>
    </recommendedName>
</protein>
<evidence type="ECO:0000313" key="1">
    <source>
        <dbReference type="EMBL" id="USG64687.1"/>
    </source>
</evidence>
<accession>A0ABY4WC98</accession>
<gene>
    <name evidence="1" type="ORF">NDK47_21470</name>
</gene>
<reference evidence="1" key="1">
    <citation type="submission" date="2022-06" db="EMBL/GenBank/DDBJ databases">
        <title>Genome sequencing of Brevibacillus sp. BB3-R1.</title>
        <authorList>
            <person name="Heo J."/>
            <person name="Lee D."/>
            <person name="Won M."/>
            <person name="Han B.-H."/>
            <person name="Hong S.-B."/>
            <person name="Kwon S.-W."/>
        </authorList>
    </citation>
    <scope>NUCLEOTIDE SEQUENCE</scope>
    <source>
        <strain evidence="1">BB3-R1</strain>
    </source>
</reference>
<evidence type="ECO:0008006" key="3">
    <source>
        <dbReference type="Google" id="ProtNLM"/>
    </source>
</evidence>
<name>A0ABY4WC98_9BACL</name>
<organism evidence="1 2">
    <name type="scientific">Brevibacillus ruminantium</name>
    <dbReference type="NCBI Taxonomy" id="2950604"/>
    <lineage>
        <taxon>Bacteria</taxon>
        <taxon>Bacillati</taxon>
        <taxon>Bacillota</taxon>
        <taxon>Bacilli</taxon>
        <taxon>Bacillales</taxon>
        <taxon>Paenibacillaceae</taxon>
        <taxon>Brevibacillus</taxon>
    </lineage>
</organism>